<feature type="domain" description="AAA" evidence="7">
    <location>
        <begin position="363"/>
        <end position="524"/>
    </location>
</feature>
<feature type="region of interest" description="Disordered" evidence="6">
    <location>
        <begin position="1"/>
        <end position="27"/>
    </location>
</feature>
<keyword evidence="2" id="KW-0547">Nucleotide-binding</keyword>
<keyword evidence="9" id="KW-1185">Reference proteome</keyword>
<dbReference type="PANTHER" id="PTHR32309:SF31">
    <property type="entry name" value="CAPSULAR EXOPOLYSACCHARIDE FAMILY"/>
    <property type="match status" value="1"/>
</dbReference>
<gene>
    <name evidence="8" type="ORF">M8445_03410</name>
</gene>
<sequence length="561" mass="60756">MTDPFLDSVPEDPQRTRSPERSNETAQENEIELGALWQGVRRQLPWIALVTALTSSAAFLWSRAQPDVFEASSSLVTTGNSSNIGAINSVVTAAPLPEGALQEAMRGPVVLGEIITRVKKESALPAELRTALAEDLQQELRRRDVTTVSLQNQLDFNGNGIYTVSARAGTPEAATFLADLTAQSLLNWDRGRALSGVQRAERSLRAQLTEVDRQLAEGRQSDLERQTLIASRATLQRSLAQTGIQAEGVSGSLELVAPAVLPLDRVAPKPTRNAVLVGLLTLLLGTGIAALRTVTDRTARTEDDLLGFGLPTLGMIPRLRRREVVFNGIVRAARLAGLYEAIGFLRVNILSRIGNKPGQRVMISSTAPGEGKSSLTATLADGLAASGQRVLIIDADMRRGTQQEVWDKYETQHEWVQLTGQNGARTLAEALKDPHNVQVMEAEPGVHVLPAGPGMHDSLSLLNRAPLGEYLTHWGQGYDLILIDSPPLLALADGLVIGRHVDYVLLVVEEGRTSLQAIRQSLRRARNANVNVLGFIMNKVNPSGQDGKTYSYGYVPRESKG</sequence>
<dbReference type="Pfam" id="PF13614">
    <property type="entry name" value="AAA_31"/>
    <property type="match status" value="1"/>
</dbReference>
<dbReference type="RefSeq" id="WP_273989695.1">
    <property type="nucleotide sequence ID" value="NZ_BAABQT010000033.1"/>
</dbReference>
<feature type="compositionally biased region" description="Basic and acidic residues" evidence="6">
    <location>
        <begin position="12"/>
        <end position="23"/>
    </location>
</feature>
<dbReference type="InterPro" id="IPR027417">
    <property type="entry name" value="P-loop_NTPase"/>
</dbReference>
<dbReference type="CDD" id="cd05387">
    <property type="entry name" value="BY-kinase"/>
    <property type="match status" value="1"/>
</dbReference>
<evidence type="ECO:0000313" key="9">
    <source>
        <dbReference type="Proteomes" id="UP001217044"/>
    </source>
</evidence>
<dbReference type="EMBL" id="CP115165">
    <property type="protein sequence ID" value="WDA59276.1"/>
    <property type="molecule type" value="Genomic_DNA"/>
</dbReference>
<keyword evidence="3" id="KW-0418">Kinase</keyword>
<evidence type="ECO:0000256" key="3">
    <source>
        <dbReference type="ARBA" id="ARBA00022777"/>
    </source>
</evidence>
<dbReference type="Proteomes" id="UP001217044">
    <property type="component" value="Chromosome"/>
</dbReference>
<evidence type="ECO:0000313" key="8">
    <source>
        <dbReference type="EMBL" id="WDA59276.1"/>
    </source>
</evidence>
<dbReference type="PANTHER" id="PTHR32309">
    <property type="entry name" value="TYROSINE-PROTEIN KINASE"/>
    <property type="match status" value="1"/>
</dbReference>
<keyword evidence="1" id="KW-0808">Transferase</keyword>
<evidence type="ECO:0000259" key="7">
    <source>
        <dbReference type="Pfam" id="PF13614"/>
    </source>
</evidence>
<evidence type="ECO:0000256" key="4">
    <source>
        <dbReference type="ARBA" id="ARBA00022840"/>
    </source>
</evidence>
<evidence type="ECO:0000256" key="6">
    <source>
        <dbReference type="SAM" id="MobiDB-lite"/>
    </source>
</evidence>
<keyword evidence="4" id="KW-0067">ATP-binding</keyword>
<dbReference type="InterPro" id="IPR005702">
    <property type="entry name" value="Wzc-like_C"/>
</dbReference>
<organism evidence="8 9">
    <name type="scientific">Deinococcus aquaticus</name>
    <dbReference type="NCBI Taxonomy" id="328692"/>
    <lineage>
        <taxon>Bacteria</taxon>
        <taxon>Thermotogati</taxon>
        <taxon>Deinococcota</taxon>
        <taxon>Deinococci</taxon>
        <taxon>Deinococcales</taxon>
        <taxon>Deinococcaceae</taxon>
        <taxon>Deinococcus</taxon>
    </lineage>
</organism>
<proteinExistence type="predicted"/>
<evidence type="ECO:0000256" key="1">
    <source>
        <dbReference type="ARBA" id="ARBA00022679"/>
    </source>
</evidence>
<evidence type="ECO:0000256" key="2">
    <source>
        <dbReference type="ARBA" id="ARBA00022741"/>
    </source>
</evidence>
<dbReference type="SUPFAM" id="SSF52540">
    <property type="entry name" value="P-loop containing nucleoside triphosphate hydrolases"/>
    <property type="match status" value="1"/>
</dbReference>
<dbReference type="InterPro" id="IPR025669">
    <property type="entry name" value="AAA_dom"/>
</dbReference>
<accession>A0ABY7V5P3</accession>
<reference evidence="8 9" key="1">
    <citation type="submission" date="2022-12" db="EMBL/GenBank/DDBJ databases">
        <title>Genome Sequence of Deinococcus aquaticus Type Strain PB314.</title>
        <authorList>
            <person name="Albert C."/>
            <person name="Hill J."/>
            <person name="Boren L."/>
            <person name="Scholz-Ng S."/>
            <person name="Fatema N."/>
            <person name="Grosso R."/>
            <person name="Soboslay E."/>
            <person name="Tuohy J."/>
        </authorList>
    </citation>
    <scope>NUCLEOTIDE SEQUENCE [LARGE SCALE GENOMIC DNA]</scope>
    <source>
        <strain evidence="8 9">PB-314</strain>
    </source>
</reference>
<dbReference type="InterPro" id="IPR050445">
    <property type="entry name" value="Bact_polysacc_biosynth/exp"/>
</dbReference>
<dbReference type="Gene3D" id="3.40.50.300">
    <property type="entry name" value="P-loop containing nucleotide triphosphate hydrolases"/>
    <property type="match status" value="1"/>
</dbReference>
<name>A0ABY7V5P3_9DEIO</name>
<protein>
    <submittedName>
        <fullName evidence="8">AAA family ATPase</fullName>
    </submittedName>
</protein>
<evidence type="ECO:0000256" key="5">
    <source>
        <dbReference type="ARBA" id="ARBA00023137"/>
    </source>
</evidence>
<keyword evidence="5" id="KW-0829">Tyrosine-protein kinase</keyword>